<evidence type="ECO:0000313" key="4">
    <source>
        <dbReference type="Proteomes" id="UP001365542"/>
    </source>
</evidence>
<accession>A0AAV9XCF9</accession>
<dbReference type="InterPro" id="IPR050249">
    <property type="entry name" value="Pseudomonas-type_ThrB"/>
</dbReference>
<dbReference type="AlphaFoldDB" id="A0AAV9XCF9"/>
<dbReference type="Proteomes" id="UP001365542">
    <property type="component" value="Unassembled WGS sequence"/>
</dbReference>
<dbReference type="PANTHER" id="PTHR21064:SF6">
    <property type="entry name" value="AMINOGLYCOSIDE PHOSPHOTRANSFERASE DOMAIN-CONTAINING PROTEIN"/>
    <property type="match status" value="1"/>
</dbReference>
<dbReference type="EMBL" id="JAVHJO010000006">
    <property type="protein sequence ID" value="KAK6539351.1"/>
    <property type="molecule type" value="Genomic_DNA"/>
</dbReference>
<proteinExistence type="inferred from homology"/>
<feature type="domain" description="Aminoglycoside phosphotransferase" evidence="2">
    <location>
        <begin position="93"/>
        <end position="324"/>
    </location>
</feature>
<dbReference type="Gene3D" id="3.90.1200.10">
    <property type="match status" value="1"/>
</dbReference>
<dbReference type="GO" id="GO:0019202">
    <property type="term" value="F:amino acid kinase activity"/>
    <property type="evidence" value="ECO:0007669"/>
    <property type="project" value="TreeGrafter"/>
</dbReference>
<dbReference type="PANTHER" id="PTHR21064">
    <property type="entry name" value="AMINOGLYCOSIDE PHOSPHOTRANSFERASE DOMAIN-CONTAINING PROTEIN-RELATED"/>
    <property type="match status" value="1"/>
</dbReference>
<comment type="caution">
    <text evidence="3">The sequence shown here is derived from an EMBL/GenBank/DDBJ whole genome shotgun (WGS) entry which is preliminary data.</text>
</comment>
<dbReference type="Pfam" id="PF01636">
    <property type="entry name" value="APH"/>
    <property type="match status" value="1"/>
</dbReference>
<reference evidence="3 4" key="1">
    <citation type="submission" date="2019-10" db="EMBL/GenBank/DDBJ databases">
        <authorList>
            <person name="Palmer J.M."/>
        </authorList>
    </citation>
    <scope>NUCLEOTIDE SEQUENCE [LARGE SCALE GENOMIC DNA]</scope>
    <source>
        <strain evidence="3 4">TWF694</strain>
    </source>
</reference>
<gene>
    <name evidence="3" type="ORF">TWF694_009581</name>
</gene>
<organism evidence="3 4">
    <name type="scientific">Orbilia ellipsospora</name>
    <dbReference type="NCBI Taxonomy" id="2528407"/>
    <lineage>
        <taxon>Eukaryota</taxon>
        <taxon>Fungi</taxon>
        <taxon>Dikarya</taxon>
        <taxon>Ascomycota</taxon>
        <taxon>Pezizomycotina</taxon>
        <taxon>Orbiliomycetes</taxon>
        <taxon>Orbiliales</taxon>
        <taxon>Orbiliaceae</taxon>
        <taxon>Orbilia</taxon>
    </lineage>
</organism>
<dbReference type="SUPFAM" id="SSF56112">
    <property type="entry name" value="Protein kinase-like (PK-like)"/>
    <property type="match status" value="1"/>
</dbReference>
<name>A0AAV9XCF9_9PEZI</name>
<evidence type="ECO:0000259" key="2">
    <source>
        <dbReference type="Pfam" id="PF01636"/>
    </source>
</evidence>
<keyword evidence="4" id="KW-1185">Reference proteome</keyword>
<protein>
    <recommendedName>
        <fullName evidence="2">Aminoglycoside phosphotransferase domain-containing protein</fullName>
    </recommendedName>
</protein>
<sequence>MVMFCSSSSSTACLVLPQPRQDLKTPPSEFLQTIIQFLKRLLRYLYGLISDIKMEGYITQDELKFHLENHYSVQITSTHRLDLNIFRVSISKEEENEELVARIHPSADSYTFLTSLAELLTFLSSQKYPAETLISPKNPISTFQLPPTREGSIILTNFVTGTPPERNRTTFARLGALLGRLHSLPIPDGTPQGGAWHHLTLSGSIGAEIDAAMEILNQKTVPPTLTEDEREDEEQSISFLRQELQTLRDTLAIPSLPKALVHPDLVPSNVISRPKSNNSSDGMFDDEWVIVDWTGAGVGSRIVSLGYLLSVAAIHGKTTLVEFVMKGYAKYVKLEEAELERVKQAVVVRHLTIGCWQVGKERKSARVVAEELAWIVDVAEKVRVSVDEFLESGGGGGSGKGKSR</sequence>
<evidence type="ECO:0000313" key="3">
    <source>
        <dbReference type="EMBL" id="KAK6539351.1"/>
    </source>
</evidence>
<comment type="similarity">
    <text evidence="1">Belongs to the pseudomonas-type ThrB family.</text>
</comment>
<dbReference type="InterPro" id="IPR011009">
    <property type="entry name" value="Kinase-like_dom_sf"/>
</dbReference>
<evidence type="ECO:0000256" key="1">
    <source>
        <dbReference type="ARBA" id="ARBA00038240"/>
    </source>
</evidence>
<dbReference type="InterPro" id="IPR002575">
    <property type="entry name" value="Aminoglycoside_PTrfase"/>
</dbReference>